<evidence type="ECO:0000256" key="12">
    <source>
        <dbReference type="ARBA" id="ARBA00022989"/>
    </source>
</evidence>
<feature type="compositionally biased region" description="Low complexity" evidence="17">
    <location>
        <begin position="398"/>
        <end position="409"/>
    </location>
</feature>
<evidence type="ECO:0000256" key="7">
    <source>
        <dbReference type="ARBA" id="ARBA00022729"/>
    </source>
</evidence>
<dbReference type="InterPro" id="IPR001611">
    <property type="entry name" value="Leu-rich_rpt"/>
</dbReference>
<dbReference type="Proteomes" id="UP001153069">
    <property type="component" value="Unassembled WGS sequence"/>
</dbReference>
<dbReference type="EC" id="2.7.11.1" evidence="2"/>
<evidence type="ECO:0000256" key="13">
    <source>
        <dbReference type="ARBA" id="ARBA00023136"/>
    </source>
</evidence>
<accession>A0A9N8EVJ6</accession>
<name>A0A9N8EVJ6_9STRA</name>
<dbReference type="Pfam" id="PF00560">
    <property type="entry name" value="LRR_1"/>
    <property type="match status" value="1"/>
</dbReference>
<evidence type="ECO:0000256" key="18">
    <source>
        <dbReference type="SAM" id="Phobius"/>
    </source>
</evidence>
<evidence type="ECO:0000256" key="3">
    <source>
        <dbReference type="ARBA" id="ARBA00022527"/>
    </source>
</evidence>
<keyword evidence="19" id="KW-0675">Receptor</keyword>
<feature type="compositionally biased region" description="Basic and acidic residues" evidence="17">
    <location>
        <begin position="721"/>
        <end position="730"/>
    </location>
</feature>
<evidence type="ECO:0000256" key="10">
    <source>
        <dbReference type="ARBA" id="ARBA00022777"/>
    </source>
</evidence>
<evidence type="ECO:0000256" key="14">
    <source>
        <dbReference type="ARBA" id="ARBA00023180"/>
    </source>
</evidence>
<keyword evidence="20" id="KW-1185">Reference proteome</keyword>
<keyword evidence="14" id="KW-0325">Glycoprotein</keyword>
<feature type="compositionally biased region" description="Low complexity" evidence="17">
    <location>
        <begin position="69"/>
        <end position="84"/>
    </location>
</feature>
<dbReference type="PANTHER" id="PTHR48005">
    <property type="entry name" value="LEUCINE RICH REPEAT KINASE 2"/>
    <property type="match status" value="1"/>
</dbReference>
<comment type="catalytic activity">
    <reaction evidence="16">
        <text>L-seryl-[protein] + ATP = O-phospho-L-seryl-[protein] + ADP + H(+)</text>
        <dbReference type="Rhea" id="RHEA:17989"/>
        <dbReference type="Rhea" id="RHEA-COMP:9863"/>
        <dbReference type="Rhea" id="RHEA-COMP:11604"/>
        <dbReference type="ChEBI" id="CHEBI:15378"/>
        <dbReference type="ChEBI" id="CHEBI:29999"/>
        <dbReference type="ChEBI" id="CHEBI:30616"/>
        <dbReference type="ChEBI" id="CHEBI:83421"/>
        <dbReference type="ChEBI" id="CHEBI:456216"/>
        <dbReference type="EC" id="2.7.11.1"/>
    </reaction>
</comment>
<keyword evidence="9" id="KW-0547">Nucleotide-binding</keyword>
<keyword evidence="11" id="KW-0067">ATP-binding</keyword>
<evidence type="ECO:0000256" key="11">
    <source>
        <dbReference type="ARBA" id="ARBA00022840"/>
    </source>
</evidence>
<evidence type="ECO:0000256" key="4">
    <source>
        <dbReference type="ARBA" id="ARBA00022614"/>
    </source>
</evidence>
<evidence type="ECO:0000256" key="8">
    <source>
        <dbReference type="ARBA" id="ARBA00022737"/>
    </source>
</evidence>
<evidence type="ECO:0000256" key="17">
    <source>
        <dbReference type="SAM" id="MobiDB-lite"/>
    </source>
</evidence>
<dbReference type="PANTHER" id="PTHR48005:SF16">
    <property type="entry name" value="MDIS1-INTERACTING RECEPTOR LIKE KINASE 2-LIKE ISOFORM X1"/>
    <property type="match status" value="1"/>
</dbReference>
<keyword evidence="5" id="KW-0808">Transferase</keyword>
<dbReference type="InterPro" id="IPR003591">
    <property type="entry name" value="Leu-rich_rpt_typical-subtyp"/>
</dbReference>
<evidence type="ECO:0000256" key="9">
    <source>
        <dbReference type="ARBA" id="ARBA00022741"/>
    </source>
</evidence>
<evidence type="ECO:0000256" key="1">
    <source>
        <dbReference type="ARBA" id="ARBA00004167"/>
    </source>
</evidence>
<evidence type="ECO:0000313" key="19">
    <source>
        <dbReference type="EMBL" id="CAB9526351.1"/>
    </source>
</evidence>
<dbReference type="EMBL" id="CAICTM010001812">
    <property type="protein sequence ID" value="CAB9526351.1"/>
    <property type="molecule type" value="Genomic_DNA"/>
</dbReference>
<proteinExistence type="predicted"/>
<feature type="compositionally biased region" description="Low complexity" evidence="17">
    <location>
        <begin position="426"/>
        <end position="437"/>
    </location>
</feature>
<keyword evidence="10 19" id="KW-0418">Kinase</keyword>
<evidence type="ECO:0000313" key="20">
    <source>
        <dbReference type="Proteomes" id="UP001153069"/>
    </source>
</evidence>
<dbReference type="FunFam" id="3.80.10.10:FF:000233">
    <property type="entry name" value="Leucine-rich repeat receptor-like protein kinase TDR"/>
    <property type="match status" value="1"/>
</dbReference>
<feature type="compositionally biased region" description="Basic and acidic residues" evidence="17">
    <location>
        <begin position="196"/>
        <end position="210"/>
    </location>
</feature>
<feature type="region of interest" description="Disordered" evidence="17">
    <location>
        <begin position="25"/>
        <end position="87"/>
    </location>
</feature>
<dbReference type="GO" id="GO:0005524">
    <property type="term" value="F:ATP binding"/>
    <property type="evidence" value="ECO:0007669"/>
    <property type="project" value="UniProtKB-KW"/>
</dbReference>
<comment type="catalytic activity">
    <reaction evidence="15">
        <text>L-threonyl-[protein] + ATP = O-phospho-L-threonyl-[protein] + ADP + H(+)</text>
        <dbReference type="Rhea" id="RHEA:46608"/>
        <dbReference type="Rhea" id="RHEA-COMP:11060"/>
        <dbReference type="Rhea" id="RHEA-COMP:11605"/>
        <dbReference type="ChEBI" id="CHEBI:15378"/>
        <dbReference type="ChEBI" id="CHEBI:30013"/>
        <dbReference type="ChEBI" id="CHEBI:30616"/>
        <dbReference type="ChEBI" id="CHEBI:61977"/>
        <dbReference type="ChEBI" id="CHEBI:456216"/>
        <dbReference type="EC" id="2.7.11.1"/>
    </reaction>
</comment>
<keyword evidence="7" id="KW-0732">Signal</keyword>
<feature type="region of interest" description="Disordered" evidence="17">
    <location>
        <begin position="609"/>
        <end position="637"/>
    </location>
</feature>
<organism evidence="19 20">
    <name type="scientific">Seminavis robusta</name>
    <dbReference type="NCBI Taxonomy" id="568900"/>
    <lineage>
        <taxon>Eukaryota</taxon>
        <taxon>Sar</taxon>
        <taxon>Stramenopiles</taxon>
        <taxon>Ochrophyta</taxon>
        <taxon>Bacillariophyta</taxon>
        <taxon>Bacillariophyceae</taxon>
        <taxon>Bacillariophycidae</taxon>
        <taxon>Naviculales</taxon>
        <taxon>Naviculaceae</taxon>
        <taxon>Seminavis</taxon>
    </lineage>
</organism>
<comment type="subcellular location">
    <subcellularLocation>
        <location evidence="1">Membrane</location>
        <topology evidence="1">Single-pass membrane protein</topology>
    </subcellularLocation>
</comment>
<gene>
    <name evidence="19" type="ORF">SEMRO_1814_G299360.1</name>
</gene>
<evidence type="ECO:0000256" key="5">
    <source>
        <dbReference type="ARBA" id="ARBA00022679"/>
    </source>
</evidence>
<evidence type="ECO:0000256" key="2">
    <source>
        <dbReference type="ARBA" id="ARBA00012513"/>
    </source>
</evidence>
<dbReference type="GO" id="GO:0016020">
    <property type="term" value="C:membrane"/>
    <property type="evidence" value="ECO:0007669"/>
    <property type="project" value="UniProtKB-SubCell"/>
</dbReference>
<feature type="compositionally biased region" description="Polar residues" evidence="17">
    <location>
        <begin position="370"/>
        <end position="386"/>
    </location>
</feature>
<evidence type="ECO:0000256" key="6">
    <source>
        <dbReference type="ARBA" id="ARBA00022692"/>
    </source>
</evidence>
<feature type="region of interest" description="Disordered" evidence="17">
    <location>
        <begin position="520"/>
        <end position="574"/>
    </location>
</feature>
<evidence type="ECO:0000256" key="16">
    <source>
        <dbReference type="ARBA" id="ARBA00048679"/>
    </source>
</evidence>
<keyword evidence="3" id="KW-0723">Serine/threonine-protein kinase</keyword>
<dbReference type="SMART" id="SM00369">
    <property type="entry name" value="LRR_TYP"/>
    <property type="match status" value="6"/>
</dbReference>
<feature type="region of interest" description="Disordered" evidence="17">
    <location>
        <begin position="280"/>
        <end position="448"/>
    </location>
</feature>
<dbReference type="Gene3D" id="3.80.10.10">
    <property type="entry name" value="Ribonuclease Inhibitor"/>
    <property type="match status" value="2"/>
</dbReference>
<keyword evidence="8" id="KW-0677">Repeat</keyword>
<protein>
    <recommendedName>
        <fullName evidence="2">non-specific serine/threonine protein kinase</fullName>
        <ecNumber evidence="2">2.7.11.1</ecNumber>
    </recommendedName>
</protein>
<dbReference type="GO" id="GO:0009791">
    <property type="term" value="P:post-embryonic development"/>
    <property type="evidence" value="ECO:0007669"/>
    <property type="project" value="UniProtKB-ARBA"/>
</dbReference>
<feature type="region of interest" description="Disordered" evidence="17">
    <location>
        <begin position="154"/>
        <end position="263"/>
    </location>
</feature>
<comment type="caution">
    <text evidence="19">The sequence shown here is derived from an EMBL/GenBank/DDBJ whole genome shotgun (WGS) entry which is preliminary data.</text>
</comment>
<feature type="region of interest" description="Disordered" evidence="17">
    <location>
        <begin position="660"/>
        <end position="793"/>
    </location>
</feature>
<feature type="compositionally biased region" description="Low complexity" evidence="17">
    <location>
        <begin position="225"/>
        <end position="239"/>
    </location>
</feature>
<dbReference type="InterPro" id="IPR032675">
    <property type="entry name" value="LRR_dom_sf"/>
</dbReference>
<keyword evidence="12 18" id="KW-1133">Transmembrane helix</keyword>
<feature type="transmembrane region" description="Helical" evidence="18">
    <location>
        <begin position="818"/>
        <end position="839"/>
    </location>
</feature>
<dbReference type="OrthoDB" id="676979at2759"/>
<keyword evidence="6 18" id="KW-0812">Transmembrane</keyword>
<reference evidence="19" key="1">
    <citation type="submission" date="2020-06" db="EMBL/GenBank/DDBJ databases">
        <authorList>
            <consortium name="Plant Systems Biology data submission"/>
        </authorList>
    </citation>
    <scope>NUCLEOTIDE SEQUENCE</scope>
    <source>
        <strain evidence="19">D6</strain>
    </source>
</reference>
<dbReference type="SUPFAM" id="SSF52047">
    <property type="entry name" value="RNI-like"/>
    <property type="match status" value="1"/>
</dbReference>
<keyword evidence="4" id="KW-0433">Leucine-rich repeat</keyword>
<dbReference type="GO" id="GO:0004674">
    <property type="term" value="F:protein serine/threonine kinase activity"/>
    <property type="evidence" value="ECO:0007669"/>
    <property type="project" value="UniProtKB-KW"/>
</dbReference>
<feature type="compositionally biased region" description="Basic and acidic residues" evidence="17">
    <location>
        <begin position="324"/>
        <end position="335"/>
    </location>
</feature>
<feature type="compositionally biased region" description="Polar residues" evidence="17">
    <location>
        <begin position="524"/>
        <end position="534"/>
    </location>
</feature>
<feature type="compositionally biased region" description="Polar residues" evidence="17">
    <location>
        <begin position="731"/>
        <end position="753"/>
    </location>
</feature>
<dbReference type="InterPro" id="IPR051420">
    <property type="entry name" value="Ser_Thr_Kinases_DiverseReg"/>
</dbReference>
<evidence type="ECO:0000256" key="15">
    <source>
        <dbReference type="ARBA" id="ARBA00047899"/>
    </source>
</evidence>
<keyword evidence="13 18" id="KW-0472">Membrane</keyword>
<sequence length="1362" mass="145601">MPEFQRENSLGVGDLRALAYDLDMQSKHDSRQASIGQEMEYVPPPTGLYSSRSRGLVRENRPRRHGAGRARSSGRSAAPSANSGHSVMSVMTTSTAYTNPSTHSVDSQAAADLGASASSFYESFDDNYSVTFMGGGSGIEIGNPQAIMPSLRRAQTATGAPPSLRRAHTTAGSTNRRGLAGKRGIRPGAGPGLRRSGTDEKVNRPGEKVNRKGPALHRASTGEMPGSPRAAPGARPRSPVAGSRGRSPVPDLQVSNHAPPLKRPVVDIGDLEVDPFNPHVLRGSSVSPVPEHKSGFAIDDDIPAAPAMSTRQTRRKHQQSDLAQKSKLEPKDQERMLGASYGSINDNSDHSRKSASSVPSTRNRHRRMQSDQPQLARSTTVSAATSNRHHRGKSDQPSLSRSSTTGGSSAPYQRARTTDPQFTRRTTSNESSNTTSSVPPPPTPLAYRATKGLSNAAPAEMTRLAPAVLSASHTGGANRDSNNDSYLSSSVISCPTTFMRSSTSDEVVAPPTTAPLAYRATKGLSAQPNPSQMTRVEPLKGYGLAPGSNHSDRSSRSRSRSPRPLPSNKRQQPQQFDLIEDDADEVQDTFVHHTQLQMTFVGGMPGALGGTQDTPAVETQPCPTDQHGLGGGTDRNDGWREKFGLSEVTDDVTLVAIAGNGDQQNLMESHRDDNPAAESRPGATAQPGLSGGAGRNDVRREKFGLSEPTDITLVASAGKGSKHDLKEESQHAPSNELETTQHSSASTQPSTAMQVGAYRVSQPRSTNQQRPGAPLPAEVSSAEPSPAENMLRPPEDSVLAVLDADRKKMKKMSTSTKAGVLGALLVIVIVIIVIAVTAGGKGDTPASEQGSDGGDEMTDLVLSTRAPVTDIETHILNLLPEETAKEIALSQLEVTGNETVAPSPPSHSVEAFNWMLEDPSLIKYSDVRLLQRFSLATLYFATNGAAWASSGHWLSFDHHECKWSEREIECDGLEGDEDNYADGLITAVKLARSRLEGYLPMELSLLTNVGFVDLSENKLKGSIPSTIGTMMNLTKFVLDENQLSGPIPSQLGLLTRLTQFSAQENALNGTLAAELGNMIDLSELVLSVNKISGVLPPSIGALTKLKRLYVDQNLLVGSLPEEMGSLAELRDLFLDRNQLGSTIPSSIGQLKSLNRLSLHSNALSGSIPTQVGAFPELVVLAMENNTLGGRIPTELSTMGTSLRTITLFANMLTGPIPDLSAFSSLSDLKLNMNKLTSTLPTSLQPAIRHLSLDQNLLTGTLHTELGLLSNLNELWMFQNRLTGTVPSELGLCSKLDRLNVDQNSLVGSLPDEINNLVMLKEFNISNTQISGVFPDAFCDIQFNDFTCSSTMCGCGDRCPCEG</sequence>